<evidence type="ECO:0000256" key="3">
    <source>
        <dbReference type="PROSITE-ProRule" id="PRU00192"/>
    </source>
</evidence>
<sequence>MRWGTELWDRFEDISNYVHKGVEFCEKYEDFWKKRCSIENSYAKSLRKLIESYEPKKKDSEENNPTYIKCFIRMLSEIRDIAGQHELIAENVQENVLNRLNQIIKALKEERRKCIEDKEKYLAEHLAYDDLMEKCRIKYEKSYREVEKSENLLVQVENDDSASKNDIKKQKQICDQKKRQFDVLAGDYAKQLCEANRVKNLYYYEQLPSVLNNLEHLEKKRIDQFKEIVTECVKIELEVLPRIKQCLNETQISADKIDSNSDTELIVNLYKTGYQVPSDYIFEDLRQNTQILNANRSNSLIPNSNLNQTSLSNNSNTSNTSINNNNNNTRQKKYRTLNRIKGLFSVANVITKNPDGDQNELPPAQMKNELVKKIHNTQMELDKQKKEREGLLKLKEIYTNNQNFGNSESAEMALRNNEEKIENLKNQLEKYQSVLNEVEASLNQVVYHEYSSGGSNGSGVKNHIYQSPSRTSVNSGNSSAPGTPNTHKSDNAYAVGDLKMAPLVSSNNSESFDDDDEENYDSPVQTDQIDSVNYESNLENVIGTALVMYAFEGTVQNSISIEENESLNVLEKDSGDGWTLVKKLNGERGYVPTDYIQIVYY</sequence>
<evidence type="ECO:0000313" key="9">
    <source>
        <dbReference type="EMBL" id="CAF0840229.1"/>
    </source>
</evidence>
<evidence type="ECO:0000256" key="6">
    <source>
        <dbReference type="SAM" id="MobiDB-lite"/>
    </source>
</evidence>
<dbReference type="InterPro" id="IPR031160">
    <property type="entry name" value="F_BAR_dom"/>
</dbReference>
<dbReference type="AlphaFoldDB" id="A0A813VNU9"/>
<dbReference type="Pfam" id="PF00018">
    <property type="entry name" value="SH3_1"/>
    <property type="match status" value="1"/>
</dbReference>
<comment type="caution">
    <text evidence="9">The sequence shown here is derived from an EMBL/GenBank/DDBJ whole genome shotgun (WGS) entry which is preliminary data.</text>
</comment>
<dbReference type="SUPFAM" id="SSF103657">
    <property type="entry name" value="BAR/IMD domain-like"/>
    <property type="match status" value="1"/>
</dbReference>
<name>A0A813VNU9_9BILA</name>
<dbReference type="InterPro" id="IPR001060">
    <property type="entry name" value="FCH_dom"/>
</dbReference>
<feature type="domain" description="SH3" evidence="7">
    <location>
        <begin position="540"/>
        <end position="601"/>
    </location>
</feature>
<proteinExistence type="predicted"/>
<dbReference type="InterPro" id="IPR027267">
    <property type="entry name" value="AH/BAR_dom_sf"/>
</dbReference>
<dbReference type="PANTHER" id="PTHR15735">
    <property type="entry name" value="FCH AND DOUBLE SH3 DOMAINS PROTEIN"/>
    <property type="match status" value="1"/>
</dbReference>
<dbReference type="OrthoDB" id="8783038at2759"/>
<feature type="compositionally biased region" description="Polar residues" evidence="6">
    <location>
        <begin position="464"/>
        <end position="486"/>
    </location>
</feature>
<evidence type="ECO:0000313" key="10">
    <source>
        <dbReference type="Proteomes" id="UP000663879"/>
    </source>
</evidence>
<keyword evidence="10" id="KW-1185">Reference proteome</keyword>
<dbReference type="SUPFAM" id="SSF50044">
    <property type="entry name" value="SH3-domain"/>
    <property type="match status" value="1"/>
</dbReference>
<feature type="coiled-coil region" evidence="5">
    <location>
        <begin position="367"/>
        <end position="444"/>
    </location>
</feature>
<dbReference type="PANTHER" id="PTHR15735:SF12">
    <property type="entry name" value="CDC42-INTERACTING PROTEIN 4, ISOFORM B"/>
    <property type="match status" value="1"/>
</dbReference>
<feature type="region of interest" description="Disordered" evidence="6">
    <location>
        <begin position="451"/>
        <end position="491"/>
    </location>
</feature>
<dbReference type="EMBL" id="CAJNOC010001154">
    <property type="protein sequence ID" value="CAF0840229.1"/>
    <property type="molecule type" value="Genomic_DNA"/>
</dbReference>
<reference evidence="9" key="1">
    <citation type="submission" date="2021-02" db="EMBL/GenBank/DDBJ databases">
        <authorList>
            <person name="Nowell W R."/>
        </authorList>
    </citation>
    <scope>NUCLEOTIDE SEQUENCE</scope>
    <source>
        <strain evidence="9">Ploen Becks lab</strain>
    </source>
</reference>
<evidence type="ECO:0000259" key="8">
    <source>
        <dbReference type="PROSITE" id="PS51741"/>
    </source>
</evidence>
<feature type="region of interest" description="Disordered" evidence="6">
    <location>
        <begin position="504"/>
        <end position="523"/>
    </location>
</feature>
<feature type="compositionally biased region" description="Acidic residues" evidence="6">
    <location>
        <begin position="511"/>
        <end position="520"/>
    </location>
</feature>
<feature type="region of interest" description="Disordered" evidence="6">
    <location>
        <begin position="297"/>
        <end position="331"/>
    </location>
</feature>
<dbReference type="Proteomes" id="UP000663879">
    <property type="component" value="Unassembled WGS sequence"/>
</dbReference>
<keyword evidence="1 3" id="KW-0728">SH3 domain</keyword>
<evidence type="ECO:0000256" key="1">
    <source>
        <dbReference type="ARBA" id="ARBA00022443"/>
    </source>
</evidence>
<evidence type="ECO:0000256" key="4">
    <source>
        <dbReference type="PROSITE-ProRule" id="PRU01077"/>
    </source>
</evidence>
<protein>
    <recommendedName>
        <fullName evidence="11">Cdc42-interacting protein 4</fullName>
    </recommendedName>
</protein>
<evidence type="ECO:0000259" key="7">
    <source>
        <dbReference type="PROSITE" id="PS50002"/>
    </source>
</evidence>
<dbReference type="InterPro" id="IPR057870">
    <property type="entry name" value="HR1_TOCA"/>
</dbReference>
<dbReference type="SMART" id="SM00055">
    <property type="entry name" value="FCH"/>
    <property type="match status" value="1"/>
</dbReference>
<dbReference type="PROSITE" id="PS51741">
    <property type="entry name" value="F_BAR"/>
    <property type="match status" value="1"/>
</dbReference>
<dbReference type="Gene3D" id="2.30.30.40">
    <property type="entry name" value="SH3 Domains"/>
    <property type="match status" value="1"/>
</dbReference>
<dbReference type="Pfam" id="PF25610">
    <property type="entry name" value="HR1_TOCA"/>
    <property type="match status" value="1"/>
</dbReference>
<evidence type="ECO:0008006" key="11">
    <source>
        <dbReference type="Google" id="ProtNLM"/>
    </source>
</evidence>
<gene>
    <name evidence="9" type="ORF">OXX778_LOCUS8415</name>
</gene>
<feature type="domain" description="F-BAR" evidence="8">
    <location>
        <begin position="1"/>
        <end position="262"/>
    </location>
</feature>
<dbReference type="InterPro" id="IPR001452">
    <property type="entry name" value="SH3_domain"/>
</dbReference>
<evidence type="ECO:0000256" key="5">
    <source>
        <dbReference type="SAM" id="Coils"/>
    </source>
</evidence>
<dbReference type="InterPro" id="IPR036028">
    <property type="entry name" value="SH3-like_dom_sf"/>
</dbReference>
<keyword evidence="2 4" id="KW-0175">Coiled coil</keyword>
<organism evidence="9 10">
    <name type="scientific">Brachionus calyciflorus</name>
    <dbReference type="NCBI Taxonomy" id="104777"/>
    <lineage>
        <taxon>Eukaryota</taxon>
        <taxon>Metazoa</taxon>
        <taxon>Spiralia</taxon>
        <taxon>Gnathifera</taxon>
        <taxon>Rotifera</taxon>
        <taxon>Eurotatoria</taxon>
        <taxon>Monogononta</taxon>
        <taxon>Pseudotrocha</taxon>
        <taxon>Ploima</taxon>
        <taxon>Brachionidae</taxon>
        <taxon>Brachionus</taxon>
    </lineage>
</organism>
<feature type="coiled-coil region" evidence="5">
    <location>
        <begin position="90"/>
        <end position="159"/>
    </location>
</feature>
<dbReference type="PROSITE" id="PS50002">
    <property type="entry name" value="SH3"/>
    <property type="match status" value="1"/>
</dbReference>
<accession>A0A813VNU9</accession>
<dbReference type="Pfam" id="PF00611">
    <property type="entry name" value="FCH"/>
    <property type="match status" value="1"/>
</dbReference>
<evidence type="ECO:0000256" key="2">
    <source>
        <dbReference type="ARBA" id="ARBA00023054"/>
    </source>
</evidence>
<dbReference type="SMART" id="SM00326">
    <property type="entry name" value="SH3"/>
    <property type="match status" value="1"/>
</dbReference>
<dbReference type="Gene3D" id="1.20.1270.60">
    <property type="entry name" value="Arfaptin homology (AH) domain/BAR domain"/>
    <property type="match status" value="1"/>
</dbReference>
<feature type="compositionally biased region" description="Low complexity" evidence="6">
    <location>
        <begin position="303"/>
        <end position="329"/>
    </location>
</feature>
<dbReference type="CDD" id="cd11911">
    <property type="entry name" value="SH3_CIP4-like"/>
    <property type="match status" value="1"/>
</dbReference>
<dbReference type="Gene3D" id="6.10.140.470">
    <property type="match status" value="1"/>
</dbReference>